<accession>A0A267E2I8</accession>
<dbReference type="InterPro" id="IPR007858">
    <property type="entry name" value="Dpy-30_motif"/>
</dbReference>
<evidence type="ECO:0000313" key="1">
    <source>
        <dbReference type="EMBL" id="PAA55783.1"/>
    </source>
</evidence>
<dbReference type="InterPro" id="IPR049630">
    <property type="entry name" value="DYDC-like_DD"/>
</dbReference>
<organism evidence="1 2">
    <name type="scientific">Macrostomum lignano</name>
    <dbReference type="NCBI Taxonomy" id="282301"/>
    <lineage>
        <taxon>Eukaryota</taxon>
        <taxon>Metazoa</taxon>
        <taxon>Spiralia</taxon>
        <taxon>Lophotrochozoa</taxon>
        <taxon>Platyhelminthes</taxon>
        <taxon>Rhabditophora</taxon>
        <taxon>Macrostomorpha</taxon>
        <taxon>Macrostomida</taxon>
        <taxon>Macrostomidae</taxon>
        <taxon>Macrostomum</taxon>
    </lineage>
</organism>
<dbReference type="AlphaFoldDB" id="A0A267E2I8"/>
<dbReference type="CDD" id="cd22966">
    <property type="entry name" value="DD_DYDC-like"/>
    <property type="match status" value="1"/>
</dbReference>
<name>A0A267E2I8_9PLAT</name>
<proteinExistence type="predicted"/>
<reference evidence="1 2" key="1">
    <citation type="submission" date="2017-06" db="EMBL/GenBank/DDBJ databases">
        <title>A platform for efficient transgenesis in Macrostomum lignano, a flatworm model organism for stem cell research.</title>
        <authorList>
            <person name="Berezikov E."/>
        </authorList>
    </citation>
    <scope>NUCLEOTIDE SEQUENCE [LARGE SCALE GENOMIC DNA]</scope>
    <source>
        <strain evidence="1">DV1</strain>
        <tissue evidence="1">Whole organism</tissue>
    </source>
</reference>
<dbReference type="Proteomes" id="UP000215902">
    <property type="component" value="Unassembled WGS sequence"/>
</dbReference>
<dbReference type="EMBL" id="NIVC01002707">
    <property type="protein sequence ID" value="PAA55783.1"/>
    <property type="molecule type" value="Genomic_DNA"/>
</dbReference>
<dbReference type="OrthoDB" id="2325716at2759"/>
<dbReference type="Pfam" id="PF05186">
    <property type="entry name" value="Dpy-30"/>
    <property type="match status" value="1"/>
</dbReference>
<comment type="caution">
    <text evidence="1">The sequence shown here is derived from an EMBL/GenBank/DDBJ whole genome shotgun (WGS) entry which is preliminary data.</text>
</comment>
<keyword evidence="2" id="KW-1185">Reference proteome</keyword>
<protein>
    <submittedName>
        <fullName evidence="1">Uncharacterized protein</fullName>
    </submittedName>
</protein>
<evidence type="ECO:0000313" key="2">
    <source>
        <dbReference type="Proteomes" id="UP000215902"/>
    </source>
</evidence>
<dbReference type="Gene3D" id="1.20.890.10">
    <property type="entry name" value="cAMP-dependent protein kinase regulatory subunit, dimerization-anchoring domain"/>
    <property type="match status" value="1"/>
</dbReference>
<gene>
    <name evidence="1" type="ORF">BOX15_Mlig023669g3</name>
</gene>
<sequence length="420" mass="46764">MELQASLCISKNNIFAQTPISHGSNSLELGFLDESRQCLILLKCHVQYSFKESFVSLVHLPTMESVVFKFTKNNHLDSGDDSSDRLSQDFIERFSEVIHGGEQELTEAAKKAKEEKFLKKRLNNRNDLVDIQFLPEKCTLNLAFSQHLKASEEIRVGVGVPPIWLGAVVRLDYSDVEKGNPTGEMQFQHSIGKVFDMGPAVAFLHDNQHLVNYKLQIVDYMKGEVMRCLSQDEDLYFVRLQATPDCSLLVGQVYFPAYEVEFAVFDDESMNSSDLFAIVPPRGLQVYVISDGRRVANYLFESDPFGLCLVGEDGRDLLVLTHNAPIMLFELHDPQPLVAADGAAQMHSMKAIDATANVDSSVGSPAKAPGPRPEYLDMLKPALASSMAEVANARPVDPIEFLAQCLLRCKAQCDSQQPDI</sequence>